<evidence type="ECO:0000256" key="3">
    <source>
        <dbReference type="ARBA" id="ARBA00023163"/>
    </source>
</evidence>
<name>A0A9E8MUS5_9FLAO</name>
<evidence type="ECO:0000256" key="2">
    <source>
        <dbReference type="ARBA" id="ARBA00023125"/>
    </source>
</evidence>
<dbReference type="AlphaFoldDB" id="A0A9E8MUS5"/>
<dbReference type="KEGG" id="lnu:N7U66_12690"/>
<keyword evidence="3" id="KW-0804">Transcription</keyword>
<feature type="transmembrane region" description="Helical" evidence="4">
    <location>
        <begin position="321"/>
        <end position="341"/>
    </location>
</feature>
<keyword evidence="7" id="KW-1185">Reference proteome</keyword>
<evidence type="ECO:0000313" key="6">
    <source>
        <dbReference type="EMBL" id="WAC01032.1"/>
    </source>
</evidence>
<keyword evidence="1" id="KW-0805">Transcription regulation</keyword>
<dbReference type="SMART" id="SM00342">
    <property type="entry name" value="HTH_ARAC"/>
    <property type="match status" value="1"/>
</dbReference>
<gene>
    <name evidence="6" type="ORF">N7U66_12690</name>
</gene>
<dbReference type="PANTHER" id="PTHR43280">
    <property type="entry name" value="ARAC-FAMILY TRANSCRIPTIONAL REGULATOR"/>
    <property type="match status" value="1"/>
</dbReference>
<evidence type="ECO:0000256" key="1">
    <source>
        <dbReference type="ARBA" id="ARBA00023015"/>
    </source>
</evidence>
<dbReference type="InterPro" id="IPR018060">
    <property type="entry name" value="HTH_AraC"/>
</dbReference>
<keyword evidence="4" id="KW-0812">Transmembrane</keyword>
<dbReference type="GO" id="GO:0003700">
    <property type="term" value="F:DNA-binding transcription factor activity"/>
    <property type="evidence" value="ECO:0007669"/>
    <property type="project" value="InterPro"/>
</dbReference>
<dbReference type="RefSeq" id="WP_267675580.1">
    <property type="nucleotide sequence ID" value="NZ_CP113088.1"/>
</dbReference>
<dbReference type="Proteomes" id="UP001164705">
    <property type="component" value="Chromosome"/>
</dbReference>
<accession>A0A9E8MUS5</accession>
<protein>
    <submittedName>
        <fullName evidence="6">Helix-turn-helix domain-containing protein</fullName>
    </submittedName>
</protein>
<dbReference type="InterPro" id="IPR009057">
    <property type="entry name" value="Homeodomain-like_sf"/>
</dbReference>
<keyword evidence="4" id="KW-1133">Transmembrane helix</keyword>
<reference evidence="6" key="1">
    <citation type="submission" date="2022-11" db="EMBL/GenBank/DDBJ databases">
        <title>Lacinutrix neustonica HL-RS19T sp. nov., isolated from the surface microlayer sample of brackish Lake Shihwa.</title>
        <authorList>
            <person name="Choi J.Y."/>
            <person name="Hwang C.Y."/>
        </authorList>
    </citation>
    <scope>NUCLEOTIDE SEQUENCE</scope>
    <source>
        <strain evidence="6">HL-RS19</strain>
    </source>
</reference>
<proteinExistence type="predicted"/>
<sequence length="536" mass="63334">MAYSVLAFSHESMNQIDSTLYYYYKKLSLVDKPIDIIKNKYFIARIYDNNYDYNEALRQYSQIIDLAKKEKNDTVVEDMKFSIELLKTKVGLNRDGLSKEAFNYLKETYLKQKNSNNIILLRYNRKSLIEVYLNENDITEAIRLINEGIEEANHKKNVLFLYYMYDYRSKSYLKLKDLNSAEKDANLAMEYALQLKNEVFKNEINYRLADIAFEKKQYKEALNNLKKILNNKKSSKSALQSSKYYKLTANVYKNLDSIRLSNTFYSQYMDAREKATQEYLSAIQSIHDITLKEELSDIQNTYEEELLGEISEKEKYKKTKWLWVFISAILLLFMVGVFMFYRQKAIKNQSRFEDLMIKIRAFEQRKAEENKPVLEHKKQIEPVLEEEPIESRQVLENTEVKALSSSPKAEEAEATYVIDDKKVEEILIKLQKLEEKQYYLRQDCTLHNMAKKLKTNTSYLSKIINTHLDKSFSTYINELRINYAILELKNNKRLRSYSVKGIAGEMGYKNADAFSRYFRDATGITPSVYIKKIQEI</sequence>
<feature type="domain" description="HTH araC/xylS-type" evidence="5">
    <location>
        <begin position="424"/>
        <end position="532"/>
    </location>
</feature>
<dbReference type="InterPro" id="IPR011990">
    <property type="entry name" value="TPR-like_helical_dom_sf"/>
</dbReference>
<keyword evidence="4" id="KW-0472">Membrane</keyword>
<dbReference type="PROSITE" id="PS01124">
    <property type="entry name" value="HTH_ARAC_FAMILY_2"/>
    <property type="match status" value="1"/>
</dbReference>
<organism evidence="6 7">
    <name type="scientific">Lacinutrix neustonica</name>
    <dbReference type="NCBI Taxonomy" id="2980107"/>
    <lineage>
        <taxon>Bacteria</taxon>
        <taxon>Pseudomonadati</taxon>
        <taxon>Bacteroidota</taxon>
        <taxon>Flavobacteriia</taxon>
        <taxon>Flavobacteriales</taxon>
        <taxon>Flavobacteriaceae</taxon>
        <taxon>Lacinutrix</taxon>
    </lineage>
</organism>
<dbReference type="SUPFAM" id="SSF46689">
    <property type="entry name" value="Homeodomain-like"/>
    <property type="match status" value="1"/>
</dbReference>
<dbReference type="EMBL" id="CP113088">
    <property type="protein sequence ID" value="WAC01032.1"/>
    <property type="molecule type" value="Genomic_DNA"/>
</dbReference>
<dbReference type="GO" id="GO:0043565">
    <property type="term" value="F:sequence-specific DNA binding"/>
    <property type="evidence" value="ECO:0007669"/>
    <property type="project" value="InterPro"/>
</dbReference>
<dbReference type="Gene3D" id="1.25.40.10">
    <property type="entry name" value="Tetratricopeptide repeat domain"/>
    <property type="match status" value="1"/>
</dbReference>
<dbReference type="Gene3D" id="1.10.10.60">
    <property type="entry name" value="Homeodomain-like"/>
    <property type="match status" value="2"/>
</dbReference>
<dbReference type="SUPFAM" id="SSF48452">
    <property type="entry name" value="TPR-like"/>
    <property type="match status" value="1"/>
</dbReference>
<evidence type="ECO:0000259" key="5">
    <source>
        <dbReference type="PROSITE" id="PS01124"/>
    </source>
</evidence>
<dbReference type="PANTHER" id="PTHR43280:SF29">
    <property type="entry name" value="ARAC-FAMILY TRANSCRIPTIONAL REGULATOR"/>
    <property type="match status" value="1"/>
</dbReference>
<evidence type="ECO:0000256" key="4">
    <source>
        <dbReference type="SAM" id="Phobius"/>
    </source>
</evidence>
<dbReference type="Pfam" id="PF12833">
    <property type="entry name" value="HTH_18"/>
    <property type="match status" value="1"/>
</dbReference>
<keyword evidence="2" id="KW-0238">DNA-binding</keyword>
<evidence type="ECO:0000313" key="7">
    <source>
        <dbReference type="Proteomes" id="UP001164705"/>
    </source>
</evidence>